<evidence type="ECO:0000313" key="4">
    <source>
        <dbReference type="Proteomes" id="UP000541444"/>
    </source>
</evidence>
<name>A0A7J7LCT0_9MAGN</name>
<feature type="compositionally biased region" description="Basic residues" evidence="1">
    <location>
        <begin position="229"/>
        <end position="245"/>
    </location>
</feature>
<sequence length="381" mass="43972">MKAITTFISRKSDPNGVEDETTYYGVVKEILELDYFDFQQTVFYCYWVRIEDKVNGCVIDPKTNLIYVNLEKLKRISKEVDEPFVLASQASQVFYCKDLTRNDYWHVVLDAPKKLTQDVDTYEDPLVFKGTTHEGSLDLALAGEVMDEEEESTEGMSTMSPMKGKVLARAQRLWCDRNSKYRKFNYNPYPNDEVRRTKCPKRVRPEDWERFLKLQRELRVIARREMGKATRKATKRPHTSGRRGSGRTAERLGKKNPKVLVFRIDVYLATHTRVDESSLIPELDVELEKIRNICIAEPETVSLDIDNDPIAQVCGKDTKGRTRACGLNVSQEEVLSSYHLRDQLLQKKTACLTLEEDLVHAKDKLTTMDEKLSSLALQHSM</sequence>
<feature type="domain" description="DUF4216" evidence="2">
    <location>
        <begin position="32"/>
        <end position="108"/>
    </location>
</feature>
<gene>
    <name evidence="3" type="ORF">GIB67_011371</name>
</gene>
<organism evidence="3 4">
    <name type="scientific">Kingdonia uniflora</name>
    <dbReference type="NCBI Taxonomy" id="39325"/>
    <lineage>
        <taxon>Eukaryota</taxon>
        <taxon>Viridiplantae</taxon>
        <taxon>Streptophyta</taxon>
        <taxon>Embryophyta</taxon>
        <taxon>Tracheophyta</taxon>
        <taxon>Spermatophyta</taxon>
        <taxon>Magnoliopsida</taxon>
        <taxon>Ranunculales</taxon>
        <taxon>Circaeasteraceae</taxon>
        <taxon>Kingdonia</taxon>
    </lineage>
</organism>
<evidence type="ECO:0000313" key="3">
    <source>
        <dbReference type="EMBL" id="KAF6140352.1"/>
    </source>
</evidence>
<dbReference type="OrthoDB" id="1426665at2759"/>
<dbReference type="Proteomes" id="UP000541444">
    <property type="component" value="Unassembled WGS sequence"/>
</dbReference>
<keyword evidence="4" id="KW-1185">Reference proteome</keyword>
<dbReference type="InterPro" id="IPR025312">
    <property type="entry name" value="DUF4216"/>
</dbReference>
<dbReference type="PANTHER" id="PTHR48258">
    <property type="entry name" value="DUF4218 DOMAIN-CONTAINING PROTEIN-RELATED"/>
    <property type="match status" value="1"/>
</dbReference>
<dbReference type="Pfam" id="PF13952">
    <property type="entry name" value="DUF4216"/>
    <property type="match status" value="1"/>
</dbReference>
<feature type="region of interest" description="Disordered" evidence="1">
    <location>
        <begin position="226"/>
        <end position="250"/>
    </location>
</feature>
<dbReference type="AlphaFoldDB" id="A0A7J7LCT0"/>
<comment type="caution">
    <text evidence="3">The sequence shown here is derived from an EMBL/GenBank/DDBJ whole genome shotgun (WGS) entry which is preliminary data.</text>
</comment>
<dbReference type="InterPro" id="IPR004252">
    <property type="entry name" value="Probable_transposase_24"/>
</dbReference>
<accession>A0A7J7LCT0</accession>
<dbReference type="EMBL" id="JACGCM010002391">
    <property type="protein sequence ID" value="KAF6140352.1"/>
    <property type="molecule type" value="Genomic_DNA"/>
</dbReference>
<reference evidence="3 4" key="1">
    <citation type="journal article" date="2020" name="IScience">
        <title>Genome Sequencing of the Endangered Kingdonia uniflora (Circaeasteraceae, Ranunculales) Reveals Potential Mechanisms of Evolutionary Specialization.</title>
        <authorList>
            <person name="Sun Y."/>
            <person name="Deng T."/>
            <person name="Zhang A."/>
            <person name="Moore M.J."/>
            <person name="Landis J.B."/>
            <person name="Lin N."/>
            <person name="Zhang H."/>
            <person name="Zhang X."/>
            <person name="Huang J."/>
            <person name="Zhang X."/>
            <person name="Sun H."/>
            <person name="Wang H."/>
        </authorList>
    </citation>
    <scope>NUCLEOTIDE SEQUENCE [LARGE SCALE GENOMIC DNA]</scope>
    <source>
        <strain evidence="3">TB1705</strain>
        <tissue evidence="3">Leaf</tissue>
    </source>
</reference>
<evidence type="ECO:0000256" key="1">
    <source>
        <dbReference type="SAM" id="MobiDB-lite"/>
    </source>
</evidence>
<protein>
    <recommendedName>
        <fullName evidence="2">DUF4216 domain-containing protein</fullName>
    </recommendedName>
</protein>
<evidence type="ECO:0000259" key="2">
    <source>
        <dbReference type="Pfam" id="PF13952"/>
    </source>
</evidence>
<dbReference type="PANTHER" id="PTHR48258:SF9">
    <property type="entry name" value="OS01G0348150 PROTEIN"/>
    <property type="match status" value="1"/>
</dbReference>
<dbReference type="Pfam" id="PF03004">
    <property type="entry name" value="Transposase_24"/>
    <property type="match status" value="1"/>
</dbReference>
<proteinExistence type="predicted"/>